<dbReference type="EMBL" id="GU943095">
    <property type="protein sequence ID" value="ADD95769.1"/>
    <property type="molecule type" value="Genomic_DNA"/>
</dbReference>
<protein>
    <submittedName>
        <fullName evidence="1">Uncharacterized protein</fullName>
    </submittedName>
</protein>
<dbReference type="InterPro" id="IPR043918">
    <property type="entry name" value="DUF5760"/>
</dbReference>
<sequence>MYMDINQQTIQSIRNWVKLDNEMRSLRNEMNTRKKQKDAISKELVNFMKHQDIDSFDINNGKIEHVTRKTKNLFQKTFTRYIGKIL</sequence>
<accession>D6PJ68</accession>
<name>D6PJ68_9ZZZZ</name>
<proteinExistence type="predicted"/>
<reference evidence="1" key="1">
    <citation type="journal article" date="2010" name="ISME J.">
        <title>Metagenome of the Mediterranean deep chlorophyll maximum studied by direct and fosmid library 454 pyrosequencing.</title>
        <authorList>
            <person name="Ghai R."/>
            <person name="Martin-Cuadrado A.B."/>
            <person name="Molto A.G."/>
            <person name="Heredia I.G."/>
            <person name="Cabrera R."/>
            <person name="Martin J."/>
            <person name="Verdu M."/>
            <person name="Deschamps P."/>
            <person name="Moreira D."/>
            <person name="Lopez-Garcia P."/>
            <person name="Mira A."/>
            <person name="Rodriguez-Valera F."/>
        </authorList>
    </citation>
    <scope>NUCLEOTIDE SEQUENCE</scope>
</reference>
<organism evidence="1">
    <name type="scientific">uncultured organism MedDCM-OCT-S08-C195</name>
    <dbReference type="NCBI Taxonomy" id="743634"/>
    <lineage>
        <taxon>unclassified sequences</taxon>
        <taxon>environmental samples</taxon>
    </lineage>
</organism>
<evidence type="ECO:0000313" key="1">
    <source>
        <dbReference type="EMBL" id="ADD95769.1"/>
    </source>
</evidence>
<dbReference type="AlphaFoldDB" id="D6PJ68"/>
<dbReference type="Pfam" id="PF19064">
    <property type="entry name" value="DUF5760"/>
    <property type="match status" value="1"/>
</dbReference>